<dbReference type="AlphaFoldDB" id="U5NFG6"/>
<dbReference type="EMBL" id="CP006771">
    <property type="protein sequence ID" value="AGX88884.1"/>
    <property type="molecule type" value="Genomic_DNA"/>
</dbReference>
<dbReference type="STRING" id="1403316.PRV_00575"/>
<keyword evidence="2" id="KW-1185">Reference proteome</keyword>
<name>U5NFG6_9MOLU</name>
<sequence length="133" mass="15015">MKKLSESEKKQIVGGAGRRRISPFSSAKSKINTYNTKLHNISLLSLSAIPGIISLGEEIYSLFANRKNYSVGKISSRFFNPSGISNSQDNYINSNSNSRRDFYAYASEAFRPMIRFSPYYYKSGISFGIPWMV</sequence>
<protein>
    <submittedName>
        <fullName evidence="1">Uncharacterized protein</fullName>
    </submittedName>
</protein>
<dbReference type="Proteomes" id="UP000017119">
    <property type="component" value="Chromosome"/>
</dbReference>
<dbReference type="KEGG" id="mpv:PRV_00575"/>
<reference evidence="1 2" key="1">
    <citation type="journal article" date="2013" name="Genome Announc.">
        <title>Genome Sequence of Mycoplasma parvum (Formerly Eperythrozoon parvum), a Diminutive Hemoplasma of the Pig.</title>
        <authorList>
            <person name="do Nascimento N.C."/>
            <person name="Dos Santos A.P."/>
            <person name="Chu Y."/>
            <person name="Guimaraes A.M."/>
            <person name="Pagliaro A."/>
            <person name="Messick J.B."/>
        </authorList>
    </citation>
    <scope>NUCLEOTIDE SEQUENCE [LARGE SCALE GENOMIC DNA]</scope>
    <source>
        <strain evidence="1 2">Indiana</strain>
    </source>
</reference>
<organism evidence="1 2">
    <name type="scientific">Mycoplasma parvum str. Indiana</name>
    <dbReference type="NCBI Taxonomy" id="1403316"/>
    <lineage>
        <taxon>Bacteria</taxon>
        <taxon>Bacillati</taxon>
        <taxon>Mycoplasmatota</taxon>
        <taxon>Mollicutes</taxon>
        <taxon>Mycoplasmataceae</taxon>
        <taxon>Mycoplasma</taxon>
    </lineage>
</organism>
<dbReference type="PATRIC" id="fig|1403316.3.peg.93"/>
<proteinExistence type="predicted"/>
<dbReference type="OrthoDB" id="399164at2"/>
<evidence type="ECO:0000313" key="2">
    <source>
        <dbReference type="Proteomes" id="UP000017119"/>
    </source>
</evidence>
<gene>
    <name evidence="1" type="ORF">PRV_00575</name>
</gene>
<dbReference type="HOGENOM" id="CLU_1913258_0_0_14"/>
<dbReference type="RefSeq" id="WP_022768973.1">
    <property type="nucleotide sequence ID" value="NC_022575.1"/>
</dbReference>
<evidence type="ECO:0000313" key="1">
    <source>
        <dbReference type="EMBL" id="AGX88884.1"/>
    </source>
</evidence>
<accession>U5NFG6</accession>